<reference evidence="1 2" key="1">
    <citation type="submission" date="2019-05" db="EMBL/GenBank/DDBJ databases">
        <title>Another draft genome of Portunus trituberculatus and its Hox gene families provides insights of decapod evolution.</title>
        <authorList>
            <person name="Jeong J.-H."/>
            <person name="Song I."/>
            <person name="Kim S."/>
            <person name="Choi T."/>
            <person name="Kim D."/>
            <person name="Ryu S."/>
            <person name="Kim W."/>
        </authorList>
    </citation>
    <scope>NUCLEOTIDE SEQUENCE [LARGE SCALE GENOMIC DNA]</scope>
    <source>
        <tissue evidence="1">Muscle</tissue>
    </source>
</reference>
<protein>
    <submittedName>
        <fullName evidence="1">Uncharacterized protein</fullName>
    </submittedName>
</protein>
<name>A0A5B7ET56_PORTR</name>
<keyword evidence="2" id="KW-1185">Reference proteome</keyword>
<sequence>MVSLTNQASSQPVIKKKWFPKCKDRYCTSVRNVTHTGQDPGSTAIPSSLPLAITRLKKDGQQQNGSCCDVRQGVEGQASRAKQVVAVRCADMAARQAGMKAGTASA</sequence>
<dbReference type="AlphaFoldDB" id="A0A5B7ET56"/>
<dbReference type="EMBL" id="VSRR010003421">
    <property type="protein sequence ID" value="MPC36073.1"/>
    <property type="molecule type" value="Genomic_DNA"/>
</dbReference>
<comment type="caution">
    <text evidence="1">The sequence shown here is derived from an EMBL/GenBank/DDBJ whole genome shotgun (WGS) entry which is preliminary data.</text>
</comment>
<organism evidence="1 2">
    <name type="scientific">Portunus trituberculatus</name>
    <name type="common">Swimming crab</name>
    <name type="synonym">Neptunus trituberculatus</name>
    <dbReference type="NCBI Taxonomy" id="210409"/>
    <lineage>
        <taxon>Eukaryota</taxon>
        <taxon>Metazoa</taxon>
        <taxon>Ecdysozoa</taxon>
        <taxon>Arthropoda</taxon>
        <taxon>Crustacea</taxon>
        <taxon>Multicrustacea</taxon>
        <taxon>Malacostraca</taxon>
        <taxon>Eumalacostraca</taxon>
        <taxon>Eucarida</taxon>
        <taxon>Decapoda</taxon>
        <taxon>Pleocyemata</taxon>
        <taxon>Brachyura</taxon>
        <taxon>Eubrachyura</taxon>
        <taxon>Portunoidea</taxon>
        <taxon>Portunidae</taxon>
        <taxon>Portuninae</taxon>
        <taxon>Portunus</taxon>
    </lineage>
</organism>
<gene>
    <name evidence="1" type="ORF">E2C01_029520</name>
</gene>
<evidence type="ECO:0000313" key="2">
    <source>
        <dbReference type="Proteomes" id="UP000324222"/>
    </source>
</evidence>
<evidence type="ECO:0000313" key="1">
    <source>
        <dbReference type="EMBL" id="MPC36073.1"/>
    </source>
</evidence>
<accession>A0A5B7ET56</accession>
<dbReference type="Proteomes" id="UP000324222">
    <property type="component" value="Unassembled WGS sequence"/>
</dbReference>
<proteinExistence type="predicted"/>